<evidence type="ECO:0000313" key="2">
    <source>
        <dbReference type="EMBL" id="PKI55182.1"/>
    </source>
</evidence>
<protein>
    <submittedName>
        <fullName evidence="2">Uncharacterized protein</fullName>
    </submittedName>
</protein>
<dbReference type="Proteomes" id="UP000233551">
    <property type="component" value="Unassembled WGS sequence"/>
</dbReference>
<keyword evidence="1" id="KW-0812">Transmembrane</keyword>
<evidence type="ECO:0000256" key="1">
    <source>
        <dbReference type="SAM" id="Phobius"/>
    </source>
</evidence>
<dbReference type="EMBL" id="PGOL01001723">
    <property type="protein sequence ID" value="PKI55182.1"/>
    <property type="molecule type" value="Genomic_DNA"/>
</dbReference>
<keyword evidence="1" id="KW-1133">Transmembrane helix</keyword>
<feature type="transmembrane region" description="Helical" evidence="1">
    <location>
        <begin position="195"/>
        <end position="212"/>
    </location>
</feature>
<keyword evidence="1" id="KW-0472">Membrane</keyword>
<feature type="transmembrane region" description="Helical" evidence="1">
    <location>
        <begin position="110"/>
        <end position="126"/>
    </location>
</feature>
<evidence type="ECO:0000313" key="3">
    <source>
        <dbReference type="Proteomes" id="UP000233551"/>
    </source>
</evidence>
<proteinExistence type="predicted"/>
<gene>
    <name evidence="2" type="ORF">CRG98_024473</name>
</gene>
<comment type="caution">
    <text evidence="2">The sequence shown here is derived from an EMBL/GenBank/DDBJ whole genome shotgun (WGS) entry which is preliminary data.</text>
</comment>
<feature type="transmembrane region" description="Helical" evidence="1">
    <location>
        <begin position="87"/>
        <end position="104"/>
    </location>
</feature>
<accession>A0A2I0JFY4</accession>
<keyword evidence="3" id="KW-1185">Reference proteome</keyword>
<feature type="transmembrane region" description="Helical" evidence="1">
    <location>
        <begin position="218"/>
        <end position="233"/>
    </location>
</feature>
<sequence length="234" mass="26028">MAVSDPRQTLQLTRIASLRRSHESGHQLVGGVMQFVHNFQDSHELFSQIVRELIPLSGEAGVVEHSLKFLSTAAGVTLKLGLSSHPFIFCIHTFCGSIAFGFELHRNGCFSIWMLMILFIYILASLRRSHESGHQSAGGVMQFVHNFQDSHELFSQIVRELIPLSGEAGVVECSLKFLSTAAGVTLKRGLSSHPFIICIHTFCGVIAFGFELHRNGRFSIWMLMILFICILALV</sequence>
<reference evidence="2 3" key="1">
    <citation type="submission" date="2017-11" db="EMBL/GenBank/DDBJ databases">
        <title>De-novo sequencing of pomegranate (Punica granatum L.) genome.</title>
        <authorList>
            <person name="Akparov Z."/>
            <person name="Amiraslanov A."/>
            <person name="Hajiyeva S."/>
            <person name="Abbasov M."/>
            <person name="Kaur K."/>
            <person name="Hamwieh A."/>
            <person name="Solovyev V."/>
            <person name="Salamov A."/>
            <person name="Braich B."/>
            <person name="Kosarev P."/>
            <person name="Mahmoud A."/>
            <person name="Hajiyev E."/>
            <person name="Babayeva S."/>
            <person name="Izzatullayeva V."/>
            <person name="Mammadov A."/>
            <person name="Mammadov A."/>
            <person name="Sharifova S."/>
            <person name="Ojaghi J."/>
            <person name="Eynullazada K."/>
            <person name="Bayramov B."/>
            <person name="Abdulazimova A."/>
            <person name="Shahmuradov I."/>
        </authorList>
    </citation>
    <scope>NUCLEOTIDE SEQUENCE [LARGE SCALE GENOMIC DNA]</scope>
    <source>
        <strain evidence="3">cv. AG2017</strain>
        <tissue evidence="2">Leaf</tissue>
    </source>
</reference>
<organism evidence="2 3">
    <name type="scientific">Punica granatum</name>
    <name type="common">Pomegranate</name>
    <dbReference type="NCBI Taxonomy" id="22663"/>
    <lineage>
        <taxon>Eukaryota</taxon>
        <taxon>Viridiplantae</taxon>
        <taxon>Streptophyta</taxon>
        <taxon>Embryophyta</taxon>
        <taxon>Tracheophyta</taxon>
        <taxon>Spermatophyta</taxon>
        <taxon>Magnoliopsida</taxon>
        <taxon>eudicotyledons</taxon>
        <taxon>Gunneridae</taxon>
        <taxon>Pentapetalae</taxon>
        <taxon>rosids</taxon>
        <taxon>malvids</taxon>
        <taxon>Myrtales</taxon>
        <taxon>Lythraceae</taxon>
        <taxon>Punica</taxon>
    </lineage>
</organism>
<name>A0A2I0JFY4_PUNGR</name>
<dbReference type="AlphaFoldDB" id="A0A2I0JFY4"/>